<name>A0A974NVT6_9SPHN</name>
<accession>A0A974NVT6</accession>
<gene>
    <name evidence="2" type="ORF">H5J25_03395</name>
</gene>
<dbReference type="KEGG" id="sari:H5J25_03395"/>
<dbReference type="EMBL" id="CP061035">
    <property type="protein sequence ID" value="QQV77822.1"/>
    <property type="molecule type" value="Genomic_DNA"/>
</dbReference>
<feature type="transmembrane region" description="Helical" evidence="1">
    <location>
        <begin position="40"/>
        <end position="62"/>
    </location>
</feature>
<evidence type="ECO:0000313" key="3">
    <source>
        <dbReference type="Proteomes" id="UP000595894"/>
    </source>
</evidence>
<keyword evidence="3" id="KW-1185">Reference proteome</keyword>
<proteinExistence type="predicted"/>
<keyword evidence="1" id="KW-1133">Transmembrane helix</keyword>
<feature type="transmembrane region" description="Helical" evidence="1">
    <location>
        <begin position="82"/>
        <end position="102"/>
    </location>
</feature>
<evidence type="ECO:0000256" key="1">
    <source>
        <dbReference type="SAM" id="Phobius"/>
    </source>
</evidence>
<organism evidence="2 3">
    <name type="scientific">Sphingomonas aliaeris</name>
    <dbReference type="NCBI Taxonomy" id="2759526"/>
    <lineage>
        <taxon>Bacteria</taxon>
        <taxon>Pseudomonadati</taxon>
        <taxon>Pseudomonadota</taxon>
        <taxon>Alphaproteobacteria</taxon>
        <taxon>Sphingomonadales</taxon>
        <taxon>Sphingomonadaceae</taxon>
        <taxon>Sphingomonas</taxon>
    </lineage>
</organism>
<reference evidence="3" key="1">
    <citation type="submission" date="2020-09" db="EMBL/GenBank/DDBJ databases">
        <title>Sphingomonas sp., a new species isolated from pork steak.</title>
        <authorList>
            <person name="Heidler von Heilborn D."/>
        </authorList>
    </citation>
    <scope>NUCLEOTIDE SEQUENCE [LARGE SCALE GENOMIC DNA]</scope>
</reference>
<dbReference type="PANTHER" id="PTHR30373">
    <property type="entry name" value="UPF0603 PROTEIN YGCG"/>
    <property type="match status" value="1"/>
</dbReference>
<dbReference type="Proteomes" id="UP000595894">
    <property type="component" value="Chromosome"/>
</dbReference>
<dbReference type="PANTHER" id="PTHR30373:SF8">
    <property type="entry name" value="BLL7265 PROTEIN"/>
    <property type="match status" value="1"/>
</dbReference>
<dbReference type="RefSeq" id="WP_202094758.1">
    <property type="nucleotide sequence ID" value="NZ_CP061035.1"/>
</dbReference>
<keyword evidence="1" id="KW-0472">Membrane</keyword>
<dbReference type="AlphaFoldDB" id="A0A974NVT6"/>
<protein>
    <recommendedName>
        <fullName evidence="4">TPM domain-containing protein</fullName>
    </recommendedName>
</protein>
<evidence type="ECO:0008006" key="4">
    <source>
        <dbReference type="Google" id="ProtNLM"/>
    </source>
</evidence>
<evidence type="ECO:0000313" key="2">
    <source>
        <dbReference type="EMBL" id="QQV77822.1"/>
    </source>
</evidence>
<dbReference type="Gene3D" id="3.10.310.50">
    <property type="match status" value="1"/>
</dbReference>
<keyword evidence="1" id="KW-0812">Transmembrane</keyword>
<sequence>MHITPEDRAKVSAAVAAAELDTAGEIVTIVARRSDKYNDVAAHAGVLAMLIVLAALSIWPGIADRLHALVYDPWTAGEHQGALYGIALLLAAVAFLAARYALSPIKLRIAVTPGATKTRRVRARALDLFRSSAEKRTIGATGVLIYLSLEEHRAELIADSAIHSKVAPETWGAAMAALIAAVKDGRPGDGMAEAVRQVGIVLAAHFPRAEDDRNELPDRLIEL</sequence>